<feature type="domain" description="HTH araC/xylS-type" evidence="4">
    <location>
        <begin position="197"/>
        <end position="295"/>
    </location>
</feature>
<evidence type="ECO:0000256" key="1">
    <source>
        <dbReference type="ARBA" id="ARBA00023015"/>
    </source>
</evidence>
<dbReference type="Proteomes" id="UP000182257">
    <property type="component" value="Unassembled WGS sequence"/>
</dbReference>
<reference evidence="5 6" key="1">
    <citation type="submission" date="2016-10" db="EMBL/GenBank/DDBJ databases">
        <authorList>
            <person name="de Groot N.N."/>
        </authorList>
    </citation>
    <scope>NUCLEOTIDE SEQUENCE [LARGE SCALE GENOMIC DNA]</scope>
    <source>
        <strain evidence="5 6">D31d</strain>
    </source>
</reference>
<evidence type="ECO:0000313" key="6">
    <source>
        <dbReference type="Proteomes" id="UP000182257"/>
    </source>
</evidence>
<dbReference type="EMBL" id="FNRF01000001">
    <property type="protein sequence ID" value="SEA11980.1"/>
    <property type="molecule type" value="Genomic_DNA"/>
</dbReference>
<dbReference type="RefSeq" id="WP_074760241.1">
    <property type="nucleotide sequence ID" value="NZ_FNRF01000001.1"/>
</dbReference>
<dbReference type="PROSITE" id="PS01124">
    <property type="entry name" value="HTH_ARAC_FAMILY_2"/>
    <property type="match status" value="1"/>
</dbReference>
<dbReference type="Pfam" id="PF12833">
    <property type="entry name" value="HTH_18"/>
    <property type="match status" value="1"/>
</dbReference>
<proteinExistence type="predicted"/>
<keyword evidence="3" id="KW-0804">Transcription</keyword>
<dbReference type="GO" id="GO:0043565">
    <property type="term" value="F:sequence-specific DNA binding"/>
    <property type="evidence" value="ECO:0007669"/>
    <property type="project" value="InterPro"/>
</dbReference>
<dbReference type="InterPro" id="IPR009057">
    <property type="entry name" value="Homeodomain-like_sf"/>
</dbReference>
<name>A0A1H3YKA2_XYLRU</name>
<dbReference type="SUPFAM" id="SSF46689">
    <property type="entry name" value="Homeodomain-like"/>
    <property type="match status" value="1"/>
</dbReference>
<organism evidence="5 6">
    <name type="scientific">Xylanibacter ruminicola</name>
    <name type="common">Prevotella ruminicola</name>
    <dbReference type="NCBI Taxonomy" id="839"/>
    <lineage>
        <taxon>Bacteria</taxon>
        <taxon>Pseudomonadati</taxon>
        <taxon>Bacteroidota</taxon>
        <taxon>Bacteroidia</taxon>
        <taxon>Bacteroidales</taxon>
        <taxon>Prevotellaceae</taxon>
        <taxon>Xylanibacter</taxon>
    </lineage>
</organism>
<dbReference type="InterPro" id="IPR037923">
    <property type="entry name" value="HTH-like"/>
</dbReference>
<evidence type="ECO:0000313" key="5">
    <source>
        <dbReference type="EMBL" id="SEA11980.1"/>
    </source>
</evidence>
<dbReference type="PANTHER" id="PTHR43280:SF32">
    <property type="entry name" value="TRANSCRIPTIONAL REGULATORY PROTEIN"/>
    <property type="match status" value="1"/>
</dbReference>
<accession>A0A1H3YKA2</accession>
<evidence type="ECO:0000256" key="2">
    <source>
        <dbReference type="ARBA" id="ARBA00023125"/>
    </source>
</evidence>
<dbReference type="PANTHER" id="PTHR43280">
    <property type="entry name" value="ARAC-FAMILY TRANSCRIPTIONAL REGULATOR"/>
    <property type="match status" value="1"/>
</dbReference>
<dbReference type="Gene3D" id="1.10.10.60">
    <property type="entry name" value="Homeodomain-like"/>
    <property type="match status" value="1"/>
</dbReference>
<sequence>MVKAKKQILIQDTEFKKAKNWEGSVCLDDDLLLSDQINKAPMPSEPRKMNFILIGLCTKGQISYRMDTEELVVHAGEMLVASERHVIDGYQPSADMEGLCIMMSVDFFHEIIKSVHDVSSLFVFARMQPVMKLEADEIATFTEYFQFIKQKISDNHNHFRKDLIRTLMLAMFYDVGNVIYRVKNFDESLLRSEKVFTRFLKMVEENCKRERRVSWYAQQLNITPKYLSTAVKRISGRTAVEWIESYVTMELRVLLKNSTKSIKEITEELNFPNQSFLGKYFKEHVGMTPSAYRKS</sequence>
<evidence type="ECO:0000256" key="3">
    <source>
        <dbReference type="ARBA" id="ARBA00023163"/>
    </source>
</evidence>
<dbReference type="SMART" id="SM00342">
    <property type="entry name" value="HTH_ARAC"/>
    <property type="match status" value="1"/>
</dbReference>
<dbReference type="AlphaFoldDB" id="A0A1H3YKA2"/>
<dbReference type="OrthoDB" id="1372329at2"/>
<gene>
    <name evidence="5" type="ORF">SAMN05216462_0695</name>
</gene>
<protein>
    <submittedName>
        <fullName evidence="5">AraC-type DNA-binding protein</fullName>
    </submittedName>
</protein>
<dbReference type="SUPFAM" id="SSF51215">
    <property type="entry name" value="Regulatory protein AraC"/>
    <property type="match status" value="1"/>
</dbReference>
<dbReference type="InterPro" id="IPR018060">
    <property type="entry name" value="HTH_AraC"/>
</dbReference>
<keyword evidence="2 5" id="KW-0238">DNA-binding</keyword>
<dbReference type="GO" id="GO:0003700">
    <property type="term" value="F:DNA-binding transcription factor activity"/>
    <property type="evidence" value="ECO:0007669"/>
    <property type="project" value="InterPro"/>
</dbReference>
<evidence type="ECO:0000259" key="4">
    <source>
        <dbReference type="PROSITE" id="PS01124"/>
    </source>
</evidence>
<keyword evidence="1" id="KW-0805">Transcription regulation</keyword>